<keyword evidence="3" id="KW-1185">Reference proteome</keyword>
<evidence type="ECO:0000313" key="2">
    <source>
        <dbReference type="EMBL" id="MDX6851381.1"/>
    </source>
</evidence>
<dbReference type="EMBL" id="JAXAFO010000053">
    <property type="protein sequence ID" value="MDX6851381.1"/>
    <property type="molecule type" value="Genomic_DNA"/>
</dbReference>
<feature type="transmembrane region" description="Helical" evidence="1">
    <location>
        <begin position="60"/>
        <end position="82"/>
    </location>
</feature>
<protein>
    <submittedName>
        <fullName evidence="2">Uncharacterized protein</fullName>
    </submittedName>
</protein>
<keyword evidence="1" id="KW-1133">Transmembrane helix</keyword>
<proteinExistence type="predicted"/>
<accession>A0ABU4S4N8</accession>
<feature type="transmembrane region" description="Helical" evidence="1">
    <location>
        <begin position="29"/>
        <end position="48"/>
    </location>
</feature>
<dbReference type="Proteomes" id="UP001273505">
    <property type="component" value="Unassembled WGS sequence"/>
</dbReference>
<comment type="caution">
    <text evidence="2">The sequence shown here is derived from an EMBL/GenBank/DDBJ whole genome shotgun (WGS) entry which is preliminary data.</text>
</comment>
<keyword evidence="1" id="KW-0472">Membrane</keyword>
<sequence>MWVWLLLIVPSFCVGLVCGWISRTPISAIVSAALPWFGLLGALIYTVYFTPHDGGGATMWMVAQVVGGTVAAACGFAGFVLIKQIKWVNK</sequence>
<evidence type="ECO:0000313" key="3">
    <source>
        <dbReference type="Proteomes" id="UP001273505"/>
    </source>
</evidence>
<dbReference type="RefSeq" id="WP_302722054.1">
    <property type="nucleotide sequence ID" value="NZ_JAULRU010000423.1"/>
</dbReference>
<reference evidence="2 3" key="1">
    <citation type="submission" date="2023-11" db="EMBL/GenBank/DDBJ databases">
        <title>Gilvimarinus fulvus sp. nov., isolated from the surface of Kelp.</title>
        <authorList>
            <person name="Sun Y.Y."/>
            <person name="Gong Y."/>
            <person name="Du Z.J."/>
        </authorList>
    </citation>
    <scope>NUCLEOTIDE SEQUENCE [LARGE SCALE GENOMIC DNA]</scope>
    <source>
        <strain evidence="2 3">SDUM040013</strain>
    </source>
</reference>
<evidence type="ECO:0000256" key="1">
    <source>
        <dbReference type="SAM" id="Phobius"/>
    </source>
</evidence>
<gene>
    <name evidence="2" type="ORF">SCD92_18540</name>
</gene>
<keyword evidence="1" id="KW-0812">Transmembrane</keyword>
<name>A0ABU4S4N8_9GAMM</name>
<organism evidence="2 3">
    <name type="scientific">Gilvimarinus gilvus</name>
    <dbReference type="NCBI Taxonomy" id="3058038"/>
    <lineage>
        <taxon>Bacteria</taxon>
        <taxon>Pseudomonadati</taxon>
        <taxon>Pseudomonadota</taxon>
        <taxon>Gammaproteobacteria</taxon>
        <taxon>Cellvibrionales</taxon>
        <taxon>Cellvibrionaceae</taxon>
        <taxon>Gilvimarinus</taxon>
    </lineage>
</organism>